<comment type="caution">
    <text evidence="1">The sequence shown here is derived from an EMBL/GenBank/DDBJ whole genome shotgun (WGS) entry which is preliminary data.</text>
</comment>
<proteinExistence type="predicted"/>
<reference evidence="1 2" key="1">
    <citation type="submission" date="2020-06" db="EMBL/GenBank/DDBJ databases">
        <title>Nonomuraea sp. SMC257, a novel actinomycete isolated from soil.</title>
        <authorList>
            <person name="Chanama M."/>
        </authorList>
    </citation>
    <scope>NUCLEOTIDE SEQUENCE [LARGE SCALE GENOMIC DNA]</scope>
    <source>
        <strain evidence="1 2">SMC257</strain>
    </source>
</reference>
<evidence type="ECO:0000313" key="1">
    <source>
        <dbReference type="EMBL" id="NUW31643.1"/>
    </source>
</evidence>
<sequence>MEGRTKTPADWSGVVRRTRSVFMKYGITDDITLTELDTELGELARQVATKQGGLLAGNRAESAVHLTTWLLSQMPPEQTVAFGVELAGVLGDKSLEVPETAVRVVGLVNKYDLLDHITPTELQAVLVSGSTKLVFESSYDSFRAAGLPAVQAFTQATVAASAAGVTVYTVTRPVVVALDIQRGADNLVDLGDIGTKNKGE</sequence>
<dbReference type="Proteomes" id="UP000586042">
    <property type="component" value="Unassembled WGS sequence"/>
</dbReference>
<dbReference type="RefSeq" id="WP_175589079.1">
    <property type="nucleotide sequence ID" value="NZ_JABWGN010000003.1"/>
</dbReference>
<protein>
    <submittedName>
        <fullName evidence="1">Uncharacterized protein</fullName>
    </submittedName>
</protein>
<gene>
    <name evidence="1" type="ORF">HTZ77_09410</name>
</gene>
<name>A0A7Y6I5Q3_9ACTN</name>
<dbReference type="AlphaFoldDB" id="A0A7Y6I5Q3"/>
<evidence type="ECO:0000313" key="2">
    <source>
        <dbReference type="Proteomes" id="UP000586042"/>
    </source>
</evidence>
<accession>A0A7Y6I5Q3</accession>
<dbReference type="EMBL" id="JABWGN010000003">
    <property type="protein sequence ID" value="NUW31643.1"/>
    <property type="molecule type" value="Genomic_DNA"/>
</dbReference>
<organism evidence="1 2">
    <name type="scientific">Nonomuraea montanisoli</name>
    <dbReference type="NCBI Taxonomy" id="2741721"/>
    <lineage>
        <taxon>Bacteria</taxon>
        <taxon>Bacillati</taxon>
        <taxon>Actinomycetota</taxon>
        <taxon>Actinomycetes</taxon>
        <taxon>Streptosporangiales</taxon>
        <taxon>Streptosporangiaceae</taxon>
        <taxon>Nonomuraea</taxon>
    </lineage>
</organism>
<keyword evidence="2" id="KW-1185">Reference proteome</keyword>